<keyword evidence="9" id="KW-0493">Microtubule</keyword>
<dbReference type="PANTHER" id="PTHR28200:SF1">
    <property type="entry name" value="DASH COMPLEX SUBUNIT ASK1"/>
    <property type="match status" value="1"/>
</dbReference>
<dbReference type="PANTHER" id="PTHR28200">
    <property type="entry name" value="DASH COMPLEX SUBUNIT ASK1"/>
    <property type="match status" value="1"/>
</dbReference>
<evidence type="ECO:0000256" key="5">
    <source>
        <dbReference type="ARBA" id="ARBA00014520"/>
    </source>
</evidence>
<keyword evidence="12" id="KW-0995">Kinetochore</keyword>
<evidence type="ECO:0000313" key="21">
    <source>
        <dbReference type="EMBL" id="QID80766.1"/>
    </source>
</evidence>
<keyword evidence="7" id="KW-0963">Cytoplasm</keyword>
<keyword evidence="10" id="KW-0498">Mitosis</keyword>
<keyword evidence="8" id="KW-0132">Cell division</keyword>
<evidence type="ECO:0000256" key="18">
    <source>
        <dbReference type="ARBA" id="ARBA00029932"/>
    </source>
</evidence>
<keyword evidence="16" id="KW-0137">Centromere</keyword>
<evidence type="ECO:0000256" key="19">
    <source>
        <dbReference type="ARBA" id="ARBA00046633"/>
    </source>
</evidence>
<evidence type="ECO:0000256" key="13">
    <source>
        <dbReference type="ARBA" id="ARBA00023212"/>
    </source>
</evidence>
<accession>A0A6C1DUN1</accession>
<evidence type="ECO:0000256" key="7">
    <source>
        <dbReference type="ARBA" id="ARBA00022490"/>
    </source>
</evidence>
<keyword evidence="22" id="KW-1185">Reference proteome</keyword>
<dbReference type="GO" id="GO:0051301">
    <property type="term" value="P:cell division"/>
    <property type="evidence" value="ECO:0007669"/>
    <property type="project" value="UniProtKB-KW"/>
</dbReference>
<proteinExistence type="inferred from homology"/>
<evidence type="ECO:0000256" key="10">
    <source>
        <dbReference type="ARBA" id="ARBA00022776"/>
    </source>
</evidence>
<comment type="subcellular location">
    <subcellularLocation>
        <location evidence="3">Chromosome</location>
        <location evidence="3">Centromere</location>
        <location evidence="3">Kinetochore</location>
    </subcellularLocation>
    <subcellularLocation>
        <location evidence="2">Cytoplasm</location>
        <location evidence="2">Cytoskeleton</location>
        <location evidence="2">Spindle</location>
    </subcellularLocation>
    <subcellularLocation>
        <location evidence="1">Nucleus</location>
    </subcellularLocation>
</comment>
<keyword evidence="13" id="KW-0206">Cytoskeleton</keyword>
<keyword evidence="15" id="KW-0131">Cell cycle</keyword>
<evidence type="ECO:0000256" key="2">
    <source>
        <dbReference type="ARBA" id="ARBA00004186"/>
    </source>
</evidence>
<dbReference type="InterPro" id="IPR013964">
    <property type="entry name" value="DASH_Ask1"/>
</dbReference>
<comment type="subunit">
    <text evidence="19">Component of the DASH complex consisting of ASK1, DAD1, DAD2, DAD3, DAD4, DAM1, DUO1, HSK3, SPC19 and SPC34, with a stoichiometry of one copy of each subunit per complex. Multiple DASH complexes oligomerize to form a ring that encircles spindle microtubules and organizes the rod-like NDC80 complexes of the outer kinetochore. DASH complex oligomerization strengthens microtubule attachments. On cytoplasmic microtubules, DASH complexes appear to form patches instead of rings.</text>
</comment>
<keyword evidence="14" id="KW-0539">Nucleus</keyword>
<evidence type="ECO:0000256" key="17">
    <source>
        <dbReference type="ARBA" id="ARBA00029735"/>
    </source>
</evidence>
<dbReference type="Pfam" id="PF08655">
    <property type="entry name" value="DASH_Ask1"/>
    <property type="match status" value="1"/>
</dbReference>
<feature type="region of interest" description="Disordered" evidence="20">
    <location>
        <begin position="149"/>
        <end position="194"/>
    </location>
</feature>
<dbReference type="GO" id="GO:0005874">
    <property type="term" value="C:microtubule"/>
    <property type="evidence" value="ECO:0007669"/>
    <property type="project" value="UniProtKB-KW"/>
</dbReference>
<evidence type="ECO:0000256" key="15">
    <source>
        <dbReference type="ARBA" id="ARBA00023306"/>
    </source>
</evidence>
<dbReference type="Proteomes" id="UP000501346">
    <property type="component" value="Chromosome ScXI"/>
</dbReference>
<evidence type="ECO:0000256" key="3">
    <source>
        <dbReference type="ARBA" id="ARBA00004629"/>
    </source>
</evidence>
<organism evidence="21 22">
    <name type="scientific">Saccharomyces pastorianus</name>
    <name type="common">Lager yeast</name>
    <name type="synonym">Saccharomyces cerevisiae x Saccharomyces eubayanus</name>
    <dbReference type="NCBI Taxonomy" id="27292"/>
    <lineage>
        <taxon>Eukaryota</taxon>
        <taxon>Fungi</taxon>
        <taxon>Dikarya</taxon>
        <taxon>Ascomycota</taxon>
        <taxon>Saccharomycotina</taxon>
        <taxon>Saccharomycetes</taxon>
        <taxon>Saccharomycetales</taxon>
        <taxon>Saccharomycetaceae</taxon>
        <taxon>Saccharomyces</taxon>
    </lineage>
</organism>
<comment type="similarity">
    <text evidence="4">Belongs to the DASH complex ASK1 family.</text>
</comment>
<name>A0A6C1DUN1_SACPS</name>
<evidence type="ECO:0000256" key="9">
    <source>
        <dbReference type="ARBA" id="ARBA00022701"/>
    </source>
</evidence>
<gene>
    <name evidence="21" type="primary">ASK1_1</name>
    <name evidence="21" type="ORF">GRS66_003115</name>
</gene>
<evidence type="ECO:0000256" key="16">
    <source>
        <dbReference type="ARBA" id="ARBA00023328"/>
    </source>
</evidence>
<protein>
    <recommendedName>
        <fullName evidence="5">DASH complex subunit ASK1</fullName>
    </recommendedName>
    <alternativeName>
        <fullName evidence="18">Associated with spindles and kinetochores protein 1</fullName>
    </alternativeName>
    <alternativeName>
        <fullName evidence="17">Outer kinetochore protein ASK1</fullName>
    </alternativeName>
</protein>
<reference evidence="21 22" key="1">
    <citation type="journal article" date="2019" name="BMC Genomics">
        <title>Chromosome level assembly and comparative genome analysis confirm lager-brewing yeasts originated from a single hybridization.</title>
        <authorList>
            <person name="Salazar A.N."/>
            <person name="Gorter de Vries A.R."/>
            <person name="van den Broek M."/>
            <person name="Brouwers N."/>
            <person name="de la Torre Cortes P."/>
            <person name="Kuijpers N.G.A."/>
            <person name="Daran J.G."/>
            <person name="Abeel T."/>
        </authorList>
    </citation>
    <scope>NUCLEOTIDE SEQUENCE [LARGE SCALE GENOMIC DNA]</scope>
    <source>
        <strain evidence="21 22">CBS 1483</strain>
    </source>
</reference>
<dbReference type="GO" id="GO:0042729">
    <property type="term" value="C:DASH complex"/>
    <property type="evidence" value="ECO:0007669"/>
    <property type="project" value="InterPro"/>
</dbReference>
<dbReference type="OrthoDB" id="5573898at2759"/>
<dbReference type="EMBL" id="CP048992">
    <property type="protein sequence ID" value="QID80766.1"/>
    <property type="molecule type" value="Genomic_DNA"/>
</dbReference>
<evidence type="ECO:0000256" key="8">
    <source>
        <dbReference type="ARBA" id="ARBA00022618"/>
    </source>
</evidence>
<evidence type="ECO:0000256" key="1">
    <source>
        <dbReference type="ARBA" id="ARBA00004123"/>
    </source>
</evidence>
<feature type="compositionally biased region" description="Acidic residues" evidence="20">
    <location>
        <begin position="265"/>
        <end position="275"/>
    </location>
</feature>
<evidence type="ECO:0000256" key="11">
    <source>
        <dbReference type="ARBA" id="ARBA00022829"/>
    </source>
</evidence>
<evidence type="ECO:0000256" key="20">
    <source>
        <dbReference type="SAM" id="MobiDB-lite"/>
    </source>
</evidence>
<dbReference type="GO" id="GO:0044732">
    <property type="term" value="C:mitotic spindle pole body"/>
    <property type="evidence" value="ECO:0007669"/>
    <property type="project" value="TreeGrafter"/>
</dbReference>
<dbReference type="GO" id="GO:0072686">
    <property type="term" value="C:mitotic spindle"/>
    <property type="evidence" value="ECO:0007669"/>
    <property type="project" value="InterPro"/>
</dbReference>
<dbReference type="GO" id="GO:0008608">
    <property type="term" value="P:attachment of spindle microtubules to kinetochore"/>
    <property type="evidence" value="ECO:0007669"/>
    <property type="project" value="InterPro"/>
</dbReference>
<sequence length="292" mass="32016">MDSASKEETLEKLDQEITVNLQKIDSNLSFCFHKITQDIIPHVATYSEICERIMDSTEWLGTMFQETGLVNLQANAAAPVGNAPVKSVVSNNVGIFPTSAEEASRESQTDNGPNEAASAVHVNRDVHSMFTNDSIDDFHTANITSTGQILKLPDSSDEDTGSEAVPSREQTDLTGEGHGGADDEQDESTIQRQSRKRKISLLLQQQYGSSSSMVPSPIVPNKMRKQLAHEEHINNDGDNDDENSNNIESSPLKQGHHHPKAQADDNNEGPDEEESTKEVPKPGTIIHFSTNR</sequence>
<feature type="region of interest" description="Disordered" evidence="20">
    <location>
        <begin position="228"/>
        <end position="292"/>
    </location>
</feature>
<evidence type="ECO:0000256" key="12">
    <source>
        <dbReference type="ARBA" id="ARBA00022838"/>
    </source>
</evidence>
<evidence type="ECO:0000256" key="14">
    <source>
        <dbReference type="ARBA" id="ARBA00023242"/>
    </source>
</evidence>
<evidence type="ECO:0000256" key="6">
    <source>
        <dbReference type="ARBA" id="ARBA00022454"/>
    </source>
</evidence>
<keyword evidence="11" id="KW-0159">Chromosome partition</keyword>
<keyword evidence="6" id="KW-0158">Chromosome</keyword>
<evidence type="ECO:0000313" key="22">
    <source>
        <dbReference type="Proteomes" id="UP000501346"/>
    </source>
</evidence>
<dbReference type="AlphaFoldDB" id="A0A6C1DUN1"/>
<evidence type="ECO:0000256" key="4">
    <source>
        <dbReference type="ARBA" id="ARBA00010731"/>
    </source>
</evidence>